<dbReference type="Proteomes" id="UP000234328">
    <property type="component" value="Unassembled WGS sequence"/>
</dbReference>
<dbReference type="PANTHER" id="PTHR42928:SF5">
    <property type="entry name" value="BLR1237 PROTEIN"/>
    <property type="match status" value="1"/>
</dbReference>
<reference evidence="3 4" key="1">
    <citation type="submission" date="2017-10" db="EMBL/GenBank/DDBJ databases">
        <title>Two draft genome sequences of Pusillimonas sp. strains isolated from a nitrate- and radionuclide-contaminated groundwater in Russia.</title>
        <authorList>
            <person name="Grouzdev D.S."/>
            <person name="Tourova T.P."/>
            <person name="Goeva M.A."/>
            <person name="Babich T.L."/>
            <person name="Sokolova D.S."/>
            <person name="Abdullin R."/>
            <person name="Poltaraus A.B."/>
            <person name="Toshchakov S.V."/>
            <person name="Nazina T.N."/>
        </authorList>
    </citation>
    <scope>NUCLEOTIDE SEQUENCE [LARGE SCALE GENOMIC DNA]</scope>
    <source>
        <strain evidence="3 4">JR1/69-2-13</strain>
    </source>
</reference>
<dbReference type="SUPFAM" id="SSF53850">
    <property type="entry name" value="Periplasmic binding protein-like II"/>
    <property type="match status" value="1"/>
</dbReference>
<dbReference type="AlphaFoldDB" id="A0A2N4UBA9"/>
<dbReference type="EMBL" id="PDNV01000014">
    <property type="protein sequence ID" value="PLC52311.1"/>
    <property type="molecule type" value="Genomic_DNA"/>
</dbReference>
<sequence>MRIKFTKWSGTTTTLKLLGAAATLSFSGYALAQYPERPITMIVPFPPGGVADTVARPLADALSKDLGQTVVIENRAGAGGAIGIGSAANAKPDGYTILLSLSSISILPEADKILERKPAFRLDQFKPIARITADPTVLVVKADAPWKTVQEFIEAARKNPGDITYGSSGIYGTMHVPMEMLAQAADVKLTHIPYTGAGPAVASLLGGHVQALATGPASAIQQIKAGKLRALAHWGDKPLASLPDVPSLSSSGYNAQFIQWSGVFVPADAPQSVVDTLNNSLNKIAANPAFAKTMLGIGSPLDYLDAAKFDAYWKLDSTSIAQAVNKMGKIE</sequence>
<organism evidence="3 4">
    <name type="scientific">Pollutimonas nitritireducens</name>
    <dbReference type="NCBI Taxonomy" id="2045209"/>
    <lineage>
        <taxon>Bacteria</taxon>
        <taxon>Pseudomonadati</taxon>
        <taxon>Pseudomonadota</taxon>
        <taxon>Betaproteobacteria</taxon>
        <taxon>Burkholderiales</taxon>
        <taxon>Alcaligenaceae</taxon>
        <taxon>Pollutimonas</taxon>
    </lineage>
</organism>
<evidence type="ECO:0000313" key="3">
    <source>
        <dbReference type="EMBL" id="PLC52311.1"/>
    </source>
</evidence>
<dbReference type="PIRSF" id="PIRSF017082">
    <property type="entry name" value="YflP"/>
    <property type="match status" value="1"/>
</dbReference>
<gene>
    <name evidence="3" type="ORF">CR155_18825</name>
</gene>
<keyword evidence="2" id="KW-0732">Signal</keyword>
<dbReference type="InterPro" id="IPR005064">
    <property type="entry name" value="BUG"/>
</dbReference>
<dbReference type="Pfam" id="PF03401">
    <property type="entry name" value="TctC"/>
    <property type="match status" value="1"/>
</dbReference>
<evidence type="ECO:0000256" key="2">
    <source>
        <dbReference type="SAM" id="SignalP"/>
    </source>
</evidence>
<dbReference type="CDD" id="cd07012">
    <property type="entry name" value="PBP2_Bug_TTT"/>
    <property type="match status" value="1"/>
</dbReference>
<dbReference type="PANTHER" id="PTHR42928">
    <property type="entry name" value="TRICARBOXYLATE-BINDING PROTEIN"/>
    <property type="match status" value="1"/>
</dbReference>
<proteinExistence type="inferred from homology"/>
<comment type="similarity">
    <text evidence="1">Belongs to the UPF0065 (bug) family.</text>
</comment>
<evidence type="ECO:0000313" key="4">
    <source>
        <dbReference type="Proteomes" id="UP000234328"/>
    </source>
</evidence>
<name>A0A2N4UBA9_9BURK</name>
<evidence type="ECO:0000256" key="1">
    <source>
        <dbReference type="ARBA" id="ARBA00006987"/>
    </source>
</evidence>
<comment type="caution">
    <text evidence="3">The sequence shown here is derived from an EMBL/GenBank/DDBJ whole genome shotgun (WGS) entry which is preliminary data.</text>
</comment>
<dbReference type="OrthoDB" id="8678477at2"/>
<protein>
    <submittedName>
        <fullName evidence="3">Tat pathway signal protein</fullName>
    </submittedName>
</protein>
<dbReference type="RefSeq" id="WP_102071583.1">
    <property type="nucleotide sequence ID" value="NZ_PDNV01000014.1"/>
</dbReference>
<feature type="chain" id="PRO_5014833729" evidence="2">
    <location>
        <begin position="33"/>
        <end position="331"/>
    </location>
</feature>
<dbReference type="Gene3D" id="3.40.190.150">
    <property type="entry name" value="Bordetella uptake gene, domain 1"/>
    <property type="match status" value="1"/>
</dbReference>
<accession>A0A2N4UBA9</accession>
<feature type="signal peptide" evidence="2">
    <location>
        <begin position="1"/>
        <end position="32"/>
    </location>
</feature>
<keyword evidence="4" id="KW-1185">Reference proteome</keyword>
<dbReference type="Gene3D" id="3.40.190.10">
    <property type="entry name" value="Periplasmic binding protein-like II"/>
    <property type="match status" value="1"/>
</dbReference>
<dbReference type="InterPro" id="IPR042100">
    <property type="entry name" value="Bug_dom1"/>
</dbReference>